<dbReference type="PANTHER" id="PTHR12452:SF6">
    <property type="entry name" value="THIOREDOXIN DOMAIN-CONTAINING PROTEIN 17"/>
    <property type="match status" value="1"/>
</dbReference>
<dbReference type="SMR" id="B4GYM1"/>
<dbReference type="Proteomes" id="UP000008744">
    <property type="component" value="Unassembled WGS sequence"/>
</dbReference>
<name>B4GYM1_DROPE</name>
<sequence length="141" mass="16122">MTEYVPVRGYQELQNFLKAYENKQGPIYLYFYGEKDSKGKSWCPDCVDAEETIMTAFRNHARRAIVLVIDVGNRDAWMDCSDKNGFRKPPLSLSSIPSLLHWKGVERLEGDQLLKSSLLELFFEETSLKSGPPSSARNINK</sequence>
<proteinExistence type="predicted"/>
<dbReference type="SUPFAM" id="SSF52833">
    <property type="entry name" value="Thioredoxin-like"/>
    <property type="match status" value="1"/>
</dbReference>
<dbReference type="InterPro" id="IPR010357">
    <property type="entry name" value="TXNDC17_dom"/>
</dbReference>
<dbReference type="Gene3D" id="3.40.30.10">
    <property type="entry name" value="Glutaredoxin"/>
    <property type="match status" value="1"/>
</dbReference>
<accession>B4GYM1</accession>
<evidence type="ECO:0000259" key="2">
    <source>
        <dbReference type="Pfam" id="PF06110"/>
    </source>
</evidence>
<organism evidence="4">
    <name type="scientific">Drosophila persimilis</name>
    <name type="common">Fruit fly</name>
    <dbReference type="NCBI Taxonomy" id="7234"/>
    <lineage>
        <taxon>Eukaryota</taxon>
        <taxon>Metazoa</taxon>
        <taxon>Ecdysozoa</taxon>
        <taxon>Arthropoda</taxon>
        <taxon>Hexapoda</taxon>
        <taxon>Insecta</taxon>
        <taxon>Pterygota</taxon>
        <taxon>Neoptera</taxon>
        <taxon>Endopterygota</taxon>
        <taxon>Diptera</taxon>
        <taxon>Brachycera</taxon>
        <taxon>Muscomorpha</taxon>
        <taxon>Ephydroidea</taxon>
        <taxon>Drosophilidae</taxon>
        <taxon>Drosophila</taxon>
        <taxon>Sophophora</taxon>
    </lineage>
</organism>
<dbReference type="OrthoDB" id="78947at2759"/>
<dbReference type="GO" id="GO:0047134">
    <property type="term" value="F:protein-disulfide reductase [NAD(P)H] activity"/>
    <property type="evidence" value="ECO:0007669"/>
    <property type="project" value="InterPro"/>
</dbReference>
<protein>
    <recommendedName>
        <fullName evidence="1">Thioredoxin domain-containing protein 17</fullName>
    </recommendedName>
</protein>
<evidence type="ECO:0000313" key="4">
    <source>
        <dbReference type="Proteomes" id="UP000008744"/>
    </source>
</evidence>
<dbReference type="OMA" id="LLHWKGV"/>
<dbReference type="InterPro" id="IPR045108">
    <property type="entry name" value="TXNDC17-like"/>
</dbReference>
<keyword evidence="4" id="KW-1185">Reference proteome</keyword>
<dbReference type="eggNOG" id="KOG3425">
    <property type="taxonomic scope" value="Eukaryota"/>
</dbReference>
<dbReference type="InterPro" id="IPR036249">
    <property type="entry name" value="Thioredoxin-like_sf"/>
</dbReference>
<dbReference type="PANTHER" id="PTHR12452">
    <property type="entry name" value="42-9-9 PROTEIN-RELATED"/>
    <property type="match status" value="1"/>
</dbReference>
<evidence type="ECO:0000313" key="3">
    <source>
        <dbReference type="EMBL" id="EDW27877.1"/>
    </source>
</evidence>
<dbReference type="PhylomeDB" id="B4GYM1"/>
<dbReference type="GO" id="GO:0005829">
    <property type="term" value="C:cytosol"/>
    <property type="evidence" value="ECO:0007669"/>
    <property type="project" value="TreeGrafter"/>
</dbReference>
<evidence type="ECO:0000256" key="1">
    <source>
        <dbReference type="ARBA" id="ARBA00016949"/>
    </source>
</evidence>
<dbReference type="EMBL" id="CH479197">
    <property type="protein sequence ID" value="EDW27877.1"/>
    <property type="molecule type" value="Genomic_DNA"/>
</dbReference>
<dbReference type="HOGENOM" id="CLU_120161_0_0_1"/>
<dbReference type="Pfam" id="PF06110">
    <property type="entry name" value="TXD17-like_Trx"/>
    <property type="match status" value="1"/>
</dbReference>
<gene>
    <name evidence="3" type="primary">Dper\GL19952</name>
    <name evidence="3" type="ORF">Dper_GL19952</name>
</gene>
<dbReference type="AlphaFoldDB" id="B4GYM1"/>
<dbReference type="KEGG" id="dpe:6598472"/>
<reference evidence="3 4" key="1">
    <citation type="journal article" date="2007" name="Nature">
        <title>Evolution of genes and genomes on the Drosophila phylogeny.</title>
        <authorList>
            <consortium name="Drosophila 12 Genomes Consortium"/>
            <person name="Clark A.G."/>
            <person name="Eisen M.B."/>
            <person name="Smith D.R."/>
            <person name="Bergman C.M."/>
            <person name="Oliver B."/>
            <person name="Markow T.A."/>
            <person name="Kaufman T.C."/>
            <person name="Kellis M."/>
            <person name="Gelbart W."/>
            <person name="Iyer V.N."/>
            <person name="Pollard D.A."/>
            <person name="Sackton T.B."/>
            <person name="Larracuente A.M."/>
            <person name="Singh N.D."/>
            <person name="Abad J.P."/>
            <person name="Abt D.N."/>
            <person name="Adryan B."/>
            <person name="Aguade M."/>
            <person name="Akashi H."/>
            <person name="Anderson W.W."/>
            <person name="Aquadro C.F."/>
            <person name="Ardell D.H."/>
            <person name="Arguello R."/>
            <person name="Artieri C.G."/>
            <person name="Barbash D.A."/>
            <person name="Barker D."/>
            <person name="Barsanti P."/>
            <person name="Batterham P."/>
            <person name="Batzoglou S."/>
            <person name="Begun D."/>
            <person name="Bhutkar A."/>
            <person name="Blanco E."/>
            <person name="Bosak S.A."/>
            <person name="Bradley R.K."/>
            <person name="Brand A.D."/>
            <person name="Brent M.R."/>
            <person name="Brooks A.N."/>
            <person name="Brown R.H."/>
            <person name="Butlin R.K."/>
            <person name="Caggese C."/>
            <person name="Calvi B.R."/>
            <person name="Bernardo de Carvalho A."/>
            <person name="Caspi A."/>
            <person name="Castrezana S."/>
            <person name="Celniker S.E."/>
            <person name="Chang J.L."/>
            <person name="Chapple C."/>
            <person name="Chatterji S."/>
            <person name="Chinwalla A."/>
            <person name="Civetta A."/>
            <person name="Clifton S.W."/>
            <person name="Comeron J.M."/>
            <person name="Costello J.C."/>
            <person name="Coyne J.A."/>
            <person name="Daub J."/>
            <person name="David R.G."/>
            <person name="Delcher A.L."/>
            <person name="Delehaunty K."/>
            <person name="Do C.B."/>
            <person name="Ebling H."/>
            <person name="Edwards K."/>
            <person name="Eickbush T."/>
            <person name="Evans J.D."/>
            <person name="Filipski A."/>
            <person name="Findeiss S."/>
            <person name="Freyhult E."/>
            <person name="Fulton L."/>
            <person name="Fulton R."/>
            <person name="Garcia A.C."/>
            <person name="Gardiner A."/>
            <person name="Garfield D.A."/>
            <person name="Garvin B.E."/>
            <person name="Gibson G."/>
            <person name="Gilbert D."/>
            <person name="Gnerre S."/>
            <person name="Godfrey J."/>
            <person name="Good R."/>
            <person name="Gotea V."/>
            <person name="Gravely B."/>
            <person name="Greenberg A.J."/>
            <person name="Griffiths-Jones S."/>
            <person name="Gross S."/>
            <person name="Guigo R."/>
            <person name="Gustafson E.A."/>
            <person name="Haerty W."/>
            <person name="Hahn M.W."/>
            <person name="Halligan D.L."/>
            <person name="Halpern A.L."/>
            <person name="Halter G.M."/>
            <person name="Han M.V."/>
            <person name="Heger A."/>
            <person name="Hillier L."/>
            <person name="Hinrichs A.S."/>
            <person name="Holmes I."/>
            <person name="Hoskins R.A."/>
            <person name="Hubisz M.J."/>
            <person name="Hultmark D."/>
            <person name="Huntley M.A."/>
            <person name="Jaffe D.B."/>
            <person name="Jagadeeshan S."/>
            <person name="Jeck W.R."/>
            <person name="Johnson J."/>
            <person name="Jones C.D."/>
            <person name="Jordan W.C."/>
            <person name="Karpen G.H."/>
            <person name="Kataoka E."/>
            <person name="Keightley P.D."/>
            <person name="Kheradpour P."/>
            <person name="Kirkness E.F."/>
            <person name="Koerich L.B."/>
            <person name="Kristiansen K."/>
            <person name="Kudrna D."/>
            <person name="Kulathinal R.J."/>
            <person name="Kumar S."/>
            <person name="Kwok R."/>
            <person name="Lander E."/>
            <person name="Langley C.H."/>
            <person name="Lapoint R."/>
            <person name="Lazzaro B.P."/>
            <person name="Lee S.J."/>
            <person name="Levesque L."/>
            <person name="Li R."/>
            <person name="Lin C.F."/>
            <person name="Lin M.F."/>
            <person name="Lindblad-Toh K."/>
            <person name="Llopart A."/>
            <person name="Long M."/>
            <person name="Low L."/>
            <person name="Lozovsky E."/>
            <person name="Lu J."/>
            <person name="Luo M."/>
            <person name="Machado C.A."/>
            <person name="Makalowski W."/>
            <person name="Marzo M."/>
            <person name="Matsuda M."/>
            <person name="Matzkin L."/>
            <person name="McAllister B."/>
            <person name="McBride C.S."/>
            <person name="McKernan B."/>
            <person name="McKernan K."/>
            <person name="Mendez-Lago M."/>
            <person name="Minx P."/>
            <person name="Mollenhauer M.U."/>
            <person name="Montooth K."/>
            <person name="Mount S.M."/>
            <person name="Mu X."/>
            <person name="Myers E."/>
            <person name="Negre B."/>
            <person name="Newfeld S."/>
            <person name="Nielsen R."/>
            <person name="Noor M.A."/>
            <person name="O'Grady P."/>
            <person name="Pachter L."/>
            <person name="Papaceit M."/>
            <person name="Parisi M.J."/>
            <person name="Parisi M."/>
            <person name="Parts L."/>
            <person name="Pedersen J.S."/>
            <person name="Pesole G."/>
            <person name="Phillippy A.M."/>
            <person name="Ponting C.P."/>
            <person name="Pop M."/>
            <person name="Porcelli D."/>
            <person name="Powell J.R."/>
            <person name="Prohaska S."/>
            <person name="Pruitt K."/>
            <person name="Puig M."/>
            <person name="Quesneville H."/>
            <person name="Ram K.R."/>
            <person name="Rand D."/>
            <person name="Rasmussen M.D."/>
            <person name="Reed L.K."/>
            <person name="Reenan R."/>
            <person name="Reily A."/>
            <person name="Remington K.A."/>
            <person name="Rieger T.T."/>
            <person name="Ritchie M.G."/>
            <person name="Robin C."/>
            <person name="Rogers Y.H."/>
            <person name="Rohde C."/>
            <person name="Rozas J."/>
            <person name="Rubenfield M.J."/>
            <person name="Ruiz A."/>
            <person name="Russo S."/>
            <person name="Salzberg S.L."/>
            <person name="Sanchez-Gracia A."/>
            <person name="Saranga D.J."/>
            <person name="Sato H."/>
            <person name="Schaeffer S.W."/>
            <person name="Schatz M.C."/>
            <person name="Schlenke T."/>
            <person name="Schwartz R."/>
            <person name="Segarra C."/>
            <person name="Singh R.S."/>
            <person name="Sirot L."/>
            <person name="Sirota M."/>
            <person name="Sisneros N.B."/>
            <person name="Smith C.D."/>
            <person name="Smith T.F."/>
            <person name="Spieth J."/>
            <person name="Stage D.E."/>
            <person name="Stark A."/>
            <person name="Stephan W."/>
            <person name="Strausberg R.L."/>
            <person name="Strempel S."/>
            <person name="Sturgill D."/>
            <person name="Sutton G."/>
            <person name="Sutton G.G."/>
            <person name="Tao W."/>
            <person name="Teichmann S."/>
            <person name="Tobari Y.N."/>
            <person name="Tomimura Y."/>
            <person name="Tsolas J.M."/>
            <person name="Valente V.L."/>
            <person name="Venter E."/>
            <person name="Venter J.C."/>
            <person name="Vicario S."/>
            <person name="Vieira F.G."/>
            <person name="Vilella A.J."/>
            <person name="Villasante A."/>
            <person name="Walenz B."/>
            <person name="Wang J."/>
            <person name="Wasserman M."/>
            <person name="Watts T."/>
            <person name="Wilson D."/>
            <person name="Wilson R.K."/>
            <person name="Wing R.A."/>
            <person name="Wolfner M.F."/>
            <person name="Wong A."/>
            <person name="Wong G.K."/>
            <person name="Wu C.I."/>
            <person name="Wu G."/>
            <person name="Yamamoto D."/>
            <person name="Yang H.P."/>
            <person name="Yang S.P."/>
            <person name="Yorke J.A."/>
            <person name="Yoshida K."/>
            <person name="Zdobnov E."/>
            <person name="Zhang P."/>
            <person name="Zhang Y."/>
            <person name="Zimin A.V."/>
            <person name="Baldwin J."/>
            <person name="Abdouelleil A."/>
            <person name="Abdulkadir J."/>
            <person name="Abebe A."/>
            <person name="Abera B."/>
            <person name="Abreu J."/>
            <person name="Acer S.C."/>
            <person name="Aftuck L."/>
            <person name="Alexander A."/>
            <person name="An P."/>
            <person name="Anderson E."/>
            <person name="Anderson S."/>
            <person name="Arachi H."/>
            <person name="Azer M."/>
            <person name="Bachantsang P."/>
            <person name="Barry A."/>
            <person name="Bayul T."/>
            <person name="Berlin A."/>
            <person name="Bessette D."/>
            <person name="Bloom T."/>
            <person name="Blye J."/>
            <person name="Boguslavskiy L."/>
            <person name="Bonnet C."/>
            <person name="Boukhgalter B."/>
            <person name="Bourzgui I."/>
            <person name="Brown A."/>
            <person name="Cahill P."/>
            <person name="Channer S."/>
            <person name="Cheshatsang Y."/>
            <person name="Chuda L."/>
            <person name="Citroen M."/>
            <person name="Collymore A."/>
            <person name="Cooke P."/>
            <person name="Costello M."/>
            <person name="D'Aco K."/>
            <person name="Daza R."/>
            <person name="De Haan G."/>
            <person name="DeGray S."/>
            <person name="DeMaso C."/>
            <person name="Dhargay N."/>
            <person name="Dooley K."/>
            <person name="Dooley E."/>
            <person name="Doricent M."/>
            <person name="Dorje P."/>
            <person name="Dorjee K."/>
            <person name="Dupes A."/>
            <person name="Elong R."/>
            <person name="Falk J."/>
            <person name="Farina A."/>
            <person name="Faro S."/>
            <person name="Ferguson D."/>
            <person name="Fisher S."/>
            <person name="Foley C.D."/>
            <person name="Franke A."/>
            <person name="Friedrich D."/>
            <person name="Gadbois L."/>
            <person name="Gearin G."/>
            <person name="Gearin C.R."/>
            <person name="Giannoukos G."/>
            <person name="Goode T."/>
            <person name="Graham J."/>
            <person name="Grandbois E."/>
            <person name="Grewal S."/>
            <person name="Gyaltsen K."/>
            <person name="Hafez N."/>
            <person name="Hagos B."/>
            <person name="Hall J."/>
            <person name="Henson C."/>
            <person name="Hollinger A."/>
            <person name="Honan T."/>
            <person name="Huard M.D."/>
            <person name="Hughes L."/>
            <person name="Hurhula B."/>
            <person name="Husby M.E."/>
            <person name="Kamat A."/>
            <person name="Kanga B."/>
            <person name="Kashin S."/>
            <person name="Khazanovich D."/>
            <person name="Kisner P."/>
            <person name="Lance K."/>
            <person name="Lara M."/>
            <person name="Lee W."/>
            <person name="Lennon N."/>
            <person name="Letendre F."/>
            <person name="LeVine R."/>
            <person name="Lipovsky A."/>
            <person name="Liu X."/>
            <person name="Liu J."/>
            <person name="Liu S."/>
            <person name="Lokyitsang T."/>
            <person name="Lokyitsang Y."/>
            <person name="Lubonja R."/>
            <person name="Lui A."/>
            <person name="MacDonald P."/>
            <person name="Magnisalis V."/>
            <person name="Maru K."/>
            <person name="Matthews C."/>
            <person name="McCusker W."/>
            <person name="McDonough S."/>
            <person name="Mehta T."/>
            <person name="Meldrim J."/>
            <person name="Meneus L."/>
            <person name="Mihai O."/>
            <person name="Mihalev A."/>
            <person name="Mihova T."/>
            <person name="Mittelman R."/>
            <person name="Mlenga V."/>
            <person name="Montmayeur A."/>
            <person name="Mulrain L."/>
            <person name="Navidi A."/>
            <person name="Naylor J."/>
            <person name="Negash T."/>
            <person name="Nguyen T."/>
            <person name="Nguyen N."/>
            <person name="Nicol R."/>
            <person name="Norbu C."/>
            <person name="Norbu N."/>
            <person name="Novod N."/>
            <person name="O'Neill B."/>
            <person name="Osman S."/>
            <person name="Markiewicz E."/>
            <person name="Oyono O.L."/>
            <person name="Patti C."/>
            <person name="Phunkhang P."/>
            <person name="Pierre F."/>
            <person name="Priest M."/>
            <person name="Raghuraman S."/>
            <person name="Rege F."/>
            <person name="Reyes R."/>
            <person name="Rise C."/>
            <person name="Rogov P."/>
            <person name="Ross K."/>
            <person name="Ryan E."/>
            <person name="Settipalli S."/>
            <person name="Shea T."/>
            <person name="Sherpa N."/>
            <person name="Shi L."/>
            <person name="Shih D."/>
            <person name="Sparrow T."/>
            <person name="Spaulding J."/>
            <person name="Stalker J."/>
            <person name="Stange-Thomann N."/>
            <person name="Stavropoulos S."/>
            <person name="Stone C."/>
            <person name="Strader C."/>
            <person name="Tesfaye S."/>
            <person name="Thomson T."/>
            <person name="Thoulutsang Y."/>
            <person name="Thoulutsang D."/>
            <person name="Topham K."/>
            <person name="Topping I."/>
            <person name="Tsamla T."/>
            <person name="Vassiliev H."/>
            <person name="Vo A."/>
            <person name="Wangchuk T."/>
            <person name="Wangdi T."/>
            <person name="Weiand M."/>
            <person name="Wilkinson J."/>
            <person name="Wilson A."/>
            <person name="Yadav S."/>
            <person name="Young G."/>
            <person name="Yu Q."/>
            <person name="Zembek L."/>
            <person name="Zhong D."/>
            <person name="Zimmer A."/>
            <person name="Zwirko Z."/>
            <person name="Jaffe D.B."/>
            <person name="Alvarez P."/>
            <person name="Brockman W."/>
            <person name="Butler J."/>
            <person name="Chin C."/>
            <person name="Gnerre S."/>
            <person name="Grabherr M."/>
            <person name="Kleber M."/>
            <person name="Mauceli E."/>
            <person name="MacCallum I."/>
        </authorList>
    </citation>
    <scope>NUCLEOTIDE SEQUENCE [LARGE SCALE GENOMIC DNA]</scope>
    <source>
        <strain evidence="4">MSH-3 / Tucson 14011-0111.49</strain>
    </source>
</reference>
<feature type="domain" description="Thioredoxin" evidence="2">
    <location>
        <begin position="7"/>
        <end position="125"/>
    </location>
</feature>
<dbReference type="STRING" id="7234.B4GYM1"/>